<accession>A0A9P4TV87</accession>
<comment type="caution">
    <text evidence="1">The sequence shown here is derived from an EMBL/GenBank/DDBJ whole genome shotgun (WGS) entry which is preliminary data.</text>
</comment>
<evidence type="ECO:0000313" key="2">
    <source>
        <dbReference type="Proteomes" id="UP000800235"/>
    </source>
</evidence>
<protein>
    <submittedName>
        <fullName evidence="1">Uncharacterized protein</fullName>
    </submittedName>
</protein>
<dbReference type="EMBL" id="MU007062">
    <property type="protein sequence ID" value="KAF2427203.1"/>
    <property type="molecule type" value="Genomic_DNA"/>
</dbReference>
<organism evidence="1 2">
    <name type="scientific">Tothia fuscella</name>
    <dbReference type="NCBI Taxonomy" id="1048955"/>
    <lineage>
        <taxon>Eukaryota</taxon>
        <taxon>Fungi</taxon>
        <taxon>Dikarya</taxon>
        <taxon>Ascomycota</taxon>
        <taxon>Pezizomycotina</taxon>
        <taxon>Dothideomycetes</taxon>
        <taxon>Pleosporomycetidae</taxon>
        <taxon>Venturiales</taxon>
        <taxon>Cylindrosympodiaceae</taxon>
        <taxon>Tothia</taxon>
    </lineage>
</organism>
<evidence type="ECO:0000313" key="1">
    <source>
        <dbReference type="EMBL" id="KAF2427203.1"/>
    </source>
</evidence>
<proteinExistence type="predicted"/>
<sequence length="213" mass="23686">MISLHSSKTLPNFKRGVRESIESSEVHERWVDIWWNILVIYFPESAGFTISSAEGRTNTPIYTRLQVAIKTGIVFLLDVYQDENAVLDAYGTVCVEVKRNLIVMHEVLEDTDDGSEATDPRNICGWGIAVGSMVQFLGVVSLLQDLNGEDVHNLRDLTIEDFGSCHPMLNLPTDQRRFSAEKEKPAGDRSVIARILGAIVELATPANAVIEEN</sequence>
<reference evidence="1" key="1">
    <citation type="journal article" date="2020" name="Stud. Mycol.">
        <title>101 Dothideomycetes genomes: a test case for predicting lifestyles and emergence of pathogens.</title>
        <authorList>
            <person name="Haridas S."/>
            <person name="Albert R."/>
            <person name="Binder M."/>
            <person name="Bloem J."/>
            <person name="Labutti K."/>
            <person name="Salamov A."/>
            <person name="Andreopoulos B."/>
            <person name="Baker S."/>
            <person name="Barry K."/>
            <person name="Bills G."/>
            <person name="Bluhm B."/>
            <person name="Cannon C."/>
            <person name="Castanera R."/>
            <person name="Culley D."/>
            <person name="Daum C."/>
            <person name="Ezra D."/>
            <person name="Gonzalez J."/>
            <person name="Henrissat B."/>
            <person name="Kuo A."/>
            <person name="Liang C."/>
            <person name="Lipzen A."/>
            <person name="Lutzoni F."/>
            <person name="Magnuson J."/>
            <person name="Mondo S."/>
            <person name="Nolan M."/>
            <person name="Ohm R."/>
            <person name="Pangilinan J."/>
            <person name="Park H.-J."/>
            <person name="Ramirez L."/>
            <person name="Alfaro M."/>
            <person name="Sun H."/>
            <person name="Tritt A."/>
            <person name="Yoshinaga Y."/>
            <person name="Zwiers L.-H."/>
            <person name="Turgeon B."/>
            <person name="Goodwin S."/>
            <person name="Spatafora J."/>
            <person name="Crous P."/>
            <person name="Grigoriev I."/>
        </authorList>
    </citation>
    <scope>NUCLEOTIDE SEQUENCE</scope>
    <source>
        <strain evidence="1">CBS 130266</strain>
    </source>
</reference>
<name>A0A9P4TV87_9PEZI</name>
<dbReference type="AlphaFoldDB" id="A0A9P4TV87"/>
<dbReference type="Proteomes" id="UP000800235">
    <property type="component" value="Unassembled WGS sequence"/>
</dbReference>
<keyword evidence="2" id="KW-1185">Reference proteome</keyword>
<gene>
    <name evidence="1" type="ORF">EJ08DRAFT_699830</name>
</gene>